<evidence type="ECO:0000256" key="1">
    <source>
        <dbReference type="SAM" id="MobiDB-lite"/>
    </source>
</evidence>
<proteinExistence type="predicted"/>
<organism evidence="2 3">
    <name type="scientific">Plakobranchus ocellatus</name>
    <dbReference type="NCBI Taxonomy" id="259542"/>
    <lineage>
        <taxon>Eukaryota</taxon>
        <taxon>Metazoa</taxon>
        <taxon>Spiralia</taxon>
        <taxon>Lophotrochozoa</taxon>
        <taxon>Mollusca</taxon>
        <taxon>Gastropoda</taxon>
        <taxon>Heterobranchia</taxon>
        <taxon>Euthyneura</taxon>
        <taxon>Panpulmonata</taxon>
        <taxon>Sacoglossa</taxon>
        <taxon>Placobranchoidea</taxon>
        <taxon>Plakobranchidae</taxon>
        <taxon>Plakobranchus</taxon>
    </lineage>
</organism>
<evidence type="ECO:0000313" key="2">
    <source>
        <dbReference type="EMBL" id="GFO42093.1"/>
    </source>
</evidence>
<dbReference type="Proteomes" id="UP000735302">
    <property type="component" value="Unassembled WGS sequence"/>
</dbReference>
<feature type="region of interest" description="Disordered" evidence="1">
    <location>
        <begin position="74"/>
        <end position="95"/>
    </location>
</feature>
<comment type="caution">
    <text evidence="2">The sequence shown here is derived from an EMBL/GenBank/DDBJ whole genome shotgun (WGS) entry which is preliminary data.</text>
</comment>
<dbReference type="EMBL" id="BLXT01007752">
    <property type="protein sequence ID" value="GFO42093.1"/>
    <property type="molecule type" value="Genomic_DNA"/>
</dbReference>
<accession>A0AAV4DCY9</accession>
<evidence type="ECO:0000313" key="3">
    <source>
        <dbReference type="Proteomes" id="UP000735302"/>
    </source>
</evidence>
<keyword evidence="3" id="KW-1185">Reference proteome</keyword>
<name>A0AAV4DCY9_9GAST</name>
<reference evidence="2 3" key="1">
    <citation type="journal article" date="2021" name="Elife">
        <title>Chloroplast acquisition without the gene transfer in kleptoplastic sea slugs, Plakobranchus ocellatus.</title>
        <authorList>
            <person name="Maeda T."/>
            <person name="Takahashi S."/>
            <person name="Yoshida T."/>
            <person name="Shimamura S."/>
            <person name="Takaki Y."/>
            <person name="Nagai Y."/>
            <person name="Toyoda A."/>
            <person name="Suzuki Y."/>
            <person name="Arimoto A."/>
            <person name="Ishii H."/>
            <person name="Satoh N."/>
            <person name="Nishiyama T."/>
            <person name="Hasebe M."/>
            <person name="Maruyama T."/>
            <person name="Minagawa J."/>
            <person name="Obokata J."/>
            <person name="Shigenobu S."/>
        </authorList>
    </citation>
    <scope>NUCLEOTIDE SEQUENCE [LARGE SCALE GENOMIC DNA]</scope>
</reference>
<gene>
    <name evidence="2" type="ORF">PoB_006859800</name>
</gene>
<feature type="compositionally biased region" description="Basic and acidic residues" evidence="1">
    <location>
        <begin position="76"/>
        <end position="85"/>
    </location>
</feature>
<sequence>MRRALALSYYSDFSISTITTNTALDCAVDCLEQRLHDPARQLLGSVERANGAVKDILVARMADNDLEDWPTGIDFASRKDGEKKSGRSASWRTRC</sequence>
<protein>
    <submittedName>
        <fullName evidence="2">Uncharacterized protein</fullName>
    </submittedName>
</protein>
<dbReference type="AlphaFoldDB" id="A0AAV4DCY9"/>